<proteinExistence type="predicted"/>
<evidence type="ECO:0000313" key="3">
    <source>
        <dbReference type="Proteomes" id="UP000762676"/>
    </source>
</evidence>
<dbReference type="GO" id="GO:0004519">
    <property type="term" value="F:endonuclease activity"/>
    <property type="evidence" value="ECO:0007669"/>
    <property type="project" value="UniProtKB-KW"/>
</dbReference>
<comment type="caution">
    <text evidence="2">The sequence shown here is derived from an EMBL/GenBank/DDBJ whole genome shotgun (WGS) entry which is preliminary data.</text>
</comment>
<dbReference type="PANTHER" id="PTHR47027">
    <property type="entry name" value="REVERSE TRANSCRIPTASE DOMAIN-CONTAINING PROTEIN"/>
    <property type="match status" value="1"/>
</dbReference>
<keyword evidence="2" id="KW-0255">Endonuclease</keyword>
<dbReference type="SUPFAM" id="SSF56672">
    <property type="entry name" value="DNA/RNA polymerases"/>
    <property type="match status" value="1"/>
</dbReference>
<accession>A0AAV4JA45</accession>
<keyword evidence="2" id="KW-0540">Nuclease</keyword>
<dbReference type="AlphaFoldDB" id="A0AAV4JA45"/>
<evidence type="ECO:0000313" key="2">
    <source>
        <dbReference type="EMBL" id="GFS19215.1"/>
    </source>
</evidence>
<protein>
    <submittedName>
        <fullName evidence="2">Endonuclease-reverse transcriptase</fullName>
    </submittedName>
</protein>
<keyword evidence="3" id="KW-1185">Reference proteome</keyword>
<dbReference type="Proteomes" id="UP000762676">
    <property type="component" value="Unassembled WGS sequence"/>
</dbReference>
<gene>
    <name evidence="2" type="ORF">ElyMa_001540400</name>
</gene>
<organism evidence="2 3">
    <name type="scientific">Elysia marginata</name>
    <dbReference type="NCBI Taxonomy" id="1093978"/>
    <lineage>
        <taxon>Eukaryota</taxon>
        <taxon>Metazoa</taxon>
        <taxon>Spiralia</taxon>
        <taxon>Lophotrochozoa</taxon>
        <taxon>Mollusca</taxon>
        <taxon>Gastropoda</taxon>
        <taxon>Heterobranchia</taxon>
        <taxon>Euthyneura</taxon>
        <taxon>Panpulmonata</taxon>
        <taxon>Sacoglossa</taxon>
        <taxon>Placobranchoidea</taxon>
        <taxon>Plakobranchidae</taxon>
        <taxon>Elysia</taxon>
    </lineage>
</organism>
<dbReference type="PROSITE" id="PS50878">
    <property type="entry name" value="RT_POL"/>
    <property type="match status" value="1"/>
</dbReference>
<dbReference type="InterPro" id="IPR000477">
    <property type="entry name" value="RT_dom"/>
</dbReference>
<keyword evidence="2" id="KW-0378">Hydrolase</keyword>
<dbReference type="CDD" id="cd01650">
    <property type="entry name" value="RT_nLTR_like"/>
    <property type="match status" value="1"/>
</dbReference>
<dbReference type="EMBL" id="BMAT01003053">
    <property type="protein sequence ID" value="GFS19215.1"/>
    <property type="molecule type" value="Genomic_DNA"/>
</dbReference>
<sequence length="337" mass="39237">MERILDENQPREQAGFRKGYSTTDHIHTLNQVIKKSNEYNLPLCVGFIDYEKTFDSVEHFAIFDALRQININEKYINILENIYQNATAKVHIDNMESELFPIKRGVRQGDPISPKLFTAAIEMIFRKAELKHGLNIDGETLTNLRFADDVALVTEDTKSMEEQLNNLNKISLESGLKMHKYKTKYMVNFESHENIQIDKEKIEEVPNYKYLGQTTYLKETTKEEVTCRIRAGWNCFGKNREIFLDDKMPISLKRQVYDQCILPTMTYGCQTWSMTKAVGQKLRVAQRAMERKMLGLKLTDKISCKEIRNKAQVSDIAQYNSKTKMEMGRTRGETTRQ</sequence>
<evidence type="ECO:0000259" key="1">
    <source>
        <dbReference type="PROSITE" id="PS50878"/>
    </source>
</evidence>
<reference evidence="2 3" key="1">
    <citation type="journal article" date="2021" name="Elife">
        <title>Chloroplast acquisition without the gene transfer in kleptoplastic sea slugs, Plakobranchus ocellatus.</title>
        <authorList>
            <person name="Maeda T."/>
            <person name="Takahashi S."/>
            <person name="Yoshida T."/>
            <person name="Shimamura S."/>
            <person name="Takaki Y."/>
            <person name="Nagai Y."/>
            <person name="Toyoda A."/>
            <person name="Suzuki Y."/>
            <person name="Arimoto A."/>
            <person name="Ishii H."/>
            <person name="Satoh N."/>
            <person name="Nishiyama T."/>
            <person name="Hasebe M."/>
            <person name="Maruyama T."/>
            <person name="Minagawa J."/>
            <person name="Obokata J."/>
            <person name="Shigenobu S."/>
        </authorList>
    </citation>
    <scope>NUCLEOTIDE SEQUENCE [LARGE SCALE GENOMIC DNA]</scope>
</reference>
<dbReference type="Pfam" id="PF00078">
    <property type="entry name" value="RVT_1"/>
    <property type="match status" value="1"/>
</dbReference>
<feature type="domain" description="Reverse transcriptase" evidence="1">
    <location>
        <begin position="1"/>
        <end position="215"/>
    </location>
</feature>
<dbReference type="PANTHER" id="PTHR47027:SF8">
    <property type="entry name" value="RIBONUCLEASE H"/>
    <property type="match status" value="1"/>
</dbReference>
<name>A0AAV4JA45_9GAST</name>
<dbReference type="InterPro" id="IPR043502">
    <property type="entry name" value="DNA/RNA_pol_sf"/>
</dbReference>